<dbReference type="PATRIC" id="fig|755178.3.peg.2850"/>
<dbReference type="NCBIfam" id="TIGR04168">
    <property type="entry name" value="TIGR04168 family protein"/>
    <property type="match status" value="1"/>
</dbReference>
<protein>
    <submittedName>
        <fullName evidence="2">Metallophosphoesterase</fullName>
    </submittedName>
</protein>
<dbReference type="AlphaFoldDB" id="K9Z6K2"/>
<dbReference type="InterPro" id="IPR027629">
    <property type="entry name" value="DevT-like"/>
</dbReference>
<dbReference type="Pfam" id="PF00149">
    <property type="entry name" value="Metallophos"/>
    <property type="match status" value="1"/>
</dbReference>
<dbReference type="Proteomes" id="UP000010480">
    <property type="component" value="Chromosome"/>
</dbReference>
<dbReference type="PANTHER" id="PTHR35769:SF2">
    <property type="entry name" value="CALCINEURIN-LIKE METALLO-PHOSPHOESTERASE SUPERFAMILY PROTEIN"/>
    <property type="match status" value="1"/>
</dbReference>
<keyword evidence="3" id="KW-1185">Reference proteome</keyword>
<dbReference type="CDD" id="cd07397">
    <property type="entry name" value="MPP_NostocDevT-like"/>
    <property type="match status" value="1"/>
</dbReference>
<dbReference type="InterPro" id="IPR029052">
    <property type="entry name" value="Metallo-depent_PP-like"/>
</dbReference>
<accession>K9Z6K2</accession>
<reference evidence="3" key="1">
    <citation type="journal article" date="2013" name="Proc. Natl. Acad. Sci. U.S.A.">
        <title>Improving the coverage of the cyanobacterial phylum using diversity-driven genome sequencing.</title>
        <authorList>
            <person name="Shih P.M."/>
            <person name="Wu D."/>
            <person name="Latifi A."/>
            <person name="Axen S.D."/>
            <person name="Fewer D.P."/>
            <person name="Talla E."/>
            <person name="Calteau A."/>
            <person name="Cai F."/>
            <person name="Tandeau de Marsac N."/>
            <person name="Rippka R."/>
            <person name="Herdman M."/>
            <person name="Sivonen K."/>
            <person name="Coursin T."/>
            <person name="Laurent T."/>
            <person name="Goodwin L."/>
            <person name="Nolan M."/>
            <person name="Davenport K.W."/>
            <person name="Han C.S."/>
            <person name="Rubin E.M."/>
            <person name="Eisen J.A."/>
            <person name="Woyke T."/>
            <person name="Gugger M."/>
            <person name="Kerfeld C.A."/>
        </authorList>
    </citation>
    <scope>NUCLEOTIDE SEQUENCE [LARGE SCALE GENOMIC DNA]</scope>
    <source>
        <strain evidence="3">PCC 10605</strain>
    </source>
</reference>
<dbReference type="GO" id="GO:0016787">
    <property type="term" value="F:hydrolase activity"/>
    <property type="evidence" value="ECO:0007669"/>
    <property type="project" value="InterPro"/>
</dbReference>
<feature type="domain" description="Calcineurin-like phosphoesterase" evidence="1">
    <location>
        <begin position="6"/>
        <end position="221"/>
    </location>
</feature>
<dbReference type="OrthoDB" id="504928at2"/>
<evidence type="ECO:0000259" key="1">
    <source>
        <dbReference type="Pfam" id="PF00149"/>
    </source>
</evidence>
<organism evidence="2 3">
    <name type="scientific">Cyanobacterium aponinum (strain PCC 10605)</name>
    <dbReference type="NCBI Taxonomy" id="755178"/>
    <lineage>
        <taxon>Bacteria</taxon>
        <taxon>Bacillati</taxon>
        <taxon>Cyanobacteriota</taxon>
        <taxon>Cyanophyceae</taxon>
        <taxon>Oscillatoriophycideae</taxon>
        <taxon>Chroococcales</taxon>
        <taxon>Geminocystaceae</taxon>
        <taxon>Cyanobacterium</taxon>
    </lineage>
</organism>
<sequence>MTDKIIKIAVIGDVHDLWNEFDHEALEFLQVDLVLFVGDFGNESIPLISRIAQLNIPKAIILGNHDAWFSATEWGRKKCPYDRTLEDRVQQQLDILGKSHVGYGYLDFPELDISVVGSRPFSWGGSKWKCEEFYREKYAIENFHQSSDKIIASVNKTQAQQIIFVGHNGPFGLGANPEDTCGRDWKPLGGDFGDPDFQEAIKYTQELGKNVPLVTFGHMHHSLRHTKDRLRTIINQDEHKTIYLNAASTPRIQEIEGQKIHKFSLVTLDARIVTKIDLIGISEKMKIKEAINLYGK</sequence>
<evidence type="ECO:0000313" key="2">
    <source>
        <dbReference type="EMBL" id="AFZ54759.1"/>
    </source>
</evidence>
<dbReference type="HOGENOM" id="CLU_053780_0_0_3"/>
<dbReference type="EMBL" id="CP003947">
    <property type="protein sequence ID" value="AFZ54759.1"/>
    <property type="molecule type" value="Genomic_DNA"/>
</dbReference>
<proteinExistence type="predicted"/>
<evidence type="ECO:0000313" key="3">
    <source>
        <dbReference type="Proteomes" id="UP000010480"/>
    </source>
</evidence>
<dbReference type="InterPro" id="IPR004843">
    <property type="entry name" value="Calcineurin-like_PHP"/>
</dbReference>
<dbReference type="Gene3D" id="3.60.21.10">
    <property type="match status" value="1"/>
</dbReference>
<name>K9Z6K2_CYAAP</name>
<gene>
    <name evidence="2" type="ordered locus">Cyan10605_2685</name>
</gene>
<dbReference type="KEGG" id="can:Cyan10605_2685"/>
<dbReference type="PANTHER" id="PTHR35769">
    <property type="entry name" value="CALCINEURIN-LIKE METALLO-PHOSPHOESTERASE SUPERFAMILY PROTEIN"/>
    <property type="match status" value="1"/>
</dbReference>
<dbReference type="eggNOG" id="COG1409">
    <property type="taxonomic scope" value="Bacteria"/>
</dbReference>
<dbReference type="SUPFAM" id="SSF56300">
    <property type="entry name" value="Metallo-dependent phosphatases"/>
    <property type="match status" value="1"/>
</dbReference>
<dbReference type="RefSeq" id="WP_015220482.1">
    <property type="nucleotide sequence ID" value="NC_019776.1"/>
</dbReference>
<dbReference type="STRING" id="755178.Cyan10605_2685"/>